<dbReference type="Pfam" id="PF06348">
    <property type="entry name" value="DUF1059"/>
    <property type="match status" value="1"/>
</dbReference>
<accession>A0A127K123</accession>
<dbReference type="PATRIC" id="fig|94132.3.peg.3945"/>
<evidence type="ECO:0000313" key="2">
    <source>
        <dbReference type="Proteomes" id="UP000070433"/>
    </source>
</evidence>
<name>A0A127K123_9BURK</name>
<sequence>MARQYIDCREMPSESNCTVAISADSEKELVEAAVQHAVAVHGHKDTPEFRTRIAAAIRMGTPPVEEPGRATL</sequence>
<evidence type="ECO:0008006" key="3">
    <source>
        <dbReference type="Google" id="ProtNLM"/>
    </source>
</evidence>
<proteinExistence type="predicted"/>
<dbReference type="InterPro" id="IPR009409">
    <property type="entry name" value="DUF1059"/>
</dbReference>
<protein>
    <recommendedName>
        <fullName evidence="3">DUF1059 domain-containing protein</fullName>
    </recommendedName>
</protein>
<dbReference type="AlphaFoldDB" id="A0A127K123"/>
<reference evidence="1 2" key="1">
    <citation type="journal article" date="2014" name="Int. J. Syst. Evol. Microbiol.">
        <title>Ramlibacter solisilvae sp. nov., isolated from forest soil, and emended description of the genus Ramlibacter.</title>
        <authorList>
            <person name="Lee H.J."/>
            <person name="Lee S.H."/>
            <person name="Lee S.S."/>
            <person name="Lee J.S."/>
            <person name="Kim Y."/>
            <person name="Kim S.C."/>
            <person name="Jeon C.O."/>
        </authorList>
    </citation>
    <scope>NUCLEOTIDE SEQUENCE [LARGE SCALE GENOMIC DNA]</scope>
    <source>
        <strain evidence="1 2">5-10</strain>
    </source>
</reference>
<keyword evidence="2" id="KW-1185">Reference proteome</keyword>
<dbReference type="EMBL" id="CP010951">
    <property type="protein sequence ID" value="AMO24592.1"/>
    <property type="molecule type" value="Genomic_DNA"/>
</dbReference>
<gene>
    <name evidence="1" type="ORF">UC35_19330</name>
</gene>
<dbReference type="Proteomes" id="UP000070433">
    <property type="component" value="Chromosome"/>
</dbReference>
<evidence type="ECO:0000313" key="1">
    <source>
        <dbReference type="EMBL" id="AMO24592.1"/>
    </source>
</evidence>
<organism evidence="1 2">
    <name type="scientific">Ramlibacter tataouinensis</name>
    <dbReference type="NCBI Taxonomy" id="94132"/>
    <lineage>
        <taxon>Bacteria</taxon>
        <taxon>Pseudomonadati</taxon>
        <taxon>Pseudomonadota</taxon>
        <taxon>Betaproteobacteria</taxon>
        <taxon>Burkholderiales</taxon>
        <taxon>Comamonadaceae</taxon>
        <taxon>Ramlibacter</taxon>
    </lineage>
</organism>
<dbReference type="RefSeq" id="WP_061502591.1">
    <property type="nucleotide sequence ID" value="NZ_CP010951.1"/>
</dbReference>